<reference evidence="3 4" key="1">
    <citation type="submission" date="2014-04" db="EMBL/GenBank/DDBJ databases">
        <authorList>
            <consortium name="DOE Joint Genome Institute"/>
            <person name="Kuo A."/>
            <person name="Kohler A."/>
            <person name="Costa M.D."/>
            <person name="Nagy L.G."/>
            <person name="Floudas D."/>
            <person name="Copeland A."/>
            <person name="Barry K.W."/>
            <person name="Cichocki N."/>
            <person name="Veneault-Fourrey C."/>
            <person name="LaButti K."/>
            <person name="Lindquist E.A."/>
            <person name="Lipzen A."/>
            <person name="Lundell T."/>
            <person name="Morin E."/>
            <person name="Murat C."/>
            <person name="Sun H."/>
            <person name="Tunlid A."/>
            <person name="Henrissat B."/>
            <person name="Grigoriev I.V."/>
            <person name="Hibbett D.S."/>
            <person name="Martin F."/>
            <person name="Nordberg H.P."/>
            <person name="Cantor M.N."/>
            <person name="Hua S.X."/>
        </authorList>
    </citation>
    <scope>NUCLEOTIDE SEQUENCE [LARGE SCALE GENOMIC DNA]</scope>
    <source>
        <strain evidence="3 4">441</strain>
    </source>
</reference>
<protein>
    <recommendedName>
        <fullName evidence="5">Heterokaryon incompatibility domain-containing protein</fullName>
    </recommendedName>
</protein>
<dbReference type="AlphaFoldDB" id="A0A0C9ZNH3"/>
<accession>A0A0C9ZNH3</accession>
<proteinExistence type="predicted"/>
<organism evidence="3 4">
    <name type="scientific">Pisolithus microcarpus 441</name>
    <dbReference type="NCBI Taxonomy" id="765257"/>
    <lineage>
        <taxon>Eukaryota</taxon>
        <taxon>Fungi</taxon>
        <taxon>Dikarya</taxon>
        <taxon>Basidiomycota</taxon>
        <taxon>Agaricomycotina</taxon>
        <taxon>Agaricomycetes</taxon>
        <taxon>Agaricomycetidae</taxon>
        <taxon>Boletales</taxon>
        <taxon>Sclerodermatineae</taxon>
        <taxon>Pisolithaceae</taxon>
        <taxon>Pisolithus</taxon>
    </lineage>
</organism>
<dbReference type="HOGENOM" id="CLU_000288_138_12_1"/>
<name>A0A0C9ZNH3_9AGAM</name>
<dbReference type="Pfam" id="PF06985">
    <property type="entry name" value="HET"/>
    <property type="match status" value="1"/>
</dbReference>
<dbReference type="EMBL" id="KN833752">
    <property type="protein sequence ID" value="KIK21353.1"/>
    <property type="molecule type" value="Genomic_DNA"/>
</dbReference>
<dbReference type="InterPro" id="IPR010730">
    <property type="entry name" value="HET"/>
</dbReference>
<sequence length="422" mass="49662">MRLLDVRAVLDREKDIQTVNPEIEVLKELDDESTRYAILSHRWGSEVDYDEMTGLTAMKPRKRDDVRHRDGYQKIIKSCEQAKKDGHRWLWIDTCCIDKRSSSELTEAINSMYRWYRNSKMCYVYLHDVNERAFPTEQNFSRFYRSNGWPEWFSRGWTLQELIAPNKARFFNKDWVSIGTKWDLKSTLENITRIPEEVLVDEKILRSTNPWKRPCIAHIMSWAANRKTTRVEDRAYSLLGSFGVNMPMLYGEGSKAFQRLQLEIIRVFSDHSIFAWNRKARPGKCGSVLADDPDCFWGCHDVEELLSFYDSVDSIQLLRWDVTNLGIHLSLPVLPCRNDDSSHKAILPCSDCDGNLITIDLESDGRRSYHTYLLVGHLPDYTCPEFRSLYLDLSQEPEPEMSDYEFSSWLFFWFSLWVDLYT</sequence>
<dbReference type="Proteomes" id="UP000054018">
    <property type="component" value="Unassembled WGS sequence"/>
</dbReference>
<evidence type="ECO:0000313" key="3">
    <source>
        <dbReference type="EMBL" id="KIK21353.1"/>
    </source>
</evidence>
<feature type="domain" description="Heterokaryon incompatibility" evidence="1">
    <location>
        <begin position="36"/>
        <end position="140"/>
    </location>
</feature>
<feature type="domain" description="DUF8212" evidence="2">
    <location>
        <begin position="255"/>
        <end position="279"/>
    </location>
</feature>
<reference evidence="4" key="2">
    <citation type="submission" date="2015-01" db="EMBL/GenBank/DDBJ databases">
        <title>Evolutionary Origins and Diversification of the Mycorrhizal Mutualists.</title>
        <authorList>
            <consortium name="DOE Joint Genome Institute"/>
            <consortium name="Mycorrhizal Genomics Consortium"/>
            <person name="Kohler A."/>
            <person name="Kuo A."/>
            <person name="Nagy L.G."/>
            <person name="Floudas D."/>
            <person name="Copeland A."/>
            <person name="Barry K.W."/>
            <person name="Cichocki N."/>
            <person name="Veneault-Fourrey C."/>
            <person name="LaButti K."/>
            <person name="Lindquist E.A."/>
            <person name="Lipzen A."/>
            <person name="Lundell T."/>
            <person name="Morin E."/>
            <person name="Murat C."/>
            <person name="Riley R."/>
            <person name="Ohm R."/>
            <person name="Sun H."/>
            <person name="Tunlid A."/>
            <person name="Henrissat B."/>
            <person name="Grigoriev I.V."/>
            <person name="Hibbett D.S."/>
            <person name="Martin F."/>
        </authorList>
    </citation>
    <scope>NUCLEOTIDE SEQUENCE [LARGE SCALE GENOMIC DNA]</scope>
    <source>
        <strain evidence="4">441</strain>
    </source>
</reference>
<evidence type="ECO:0000259" key="1">
    <source>
        <dbReference type="Pfam" id="PF06985"/>
    </source>
</evidence>
<evidence type="ECO:0000259" key="2">
    <source>
        <dbReference type="Pfam" id="PF26640"/>
    </source>
</evidence>
<gene>
    <name evidence="3" type="ORF">PISMIDRAFT_542949</name>
</gene>
<dbReference type="OrthoDB" id="2727312at2759"/>
<evidence type="ECO:0000313" key="4">
    <source>
        <dbReference type="Proteomes" id="UP000054018"/>
    </source>
</evidence>
<dbReference type="PANTHER" id="PTHR10622:SF12">
    <property type="entry name" value="HET DOMAIN-CONTAINING PROTEIN"/>
    <property type="match status" value="1"/>
</dbReference>
<dbReference type="Pfam" id="PF26640">
    <property type="entry name" value="DUF8212"/>
    <property type="match status" value="1"/>
</dbReference>
<evidence type="ECO:0008006" key="5">
    <source>
        <dbReference type="Google" id="ProtNLM"/>
    </source>
</evidence>
<dbReference type="PANTHER" id="PTHR10622">
    <property type="entry name" value="HET DOMAIN-CONTAINING PROTEIN"/>
    <property type="match status" value="1"/>
</dbReference>
<dbReference type="InterPro" id="IPR058525">
    <property type="entry name" value="DUF8212"/>
</dbReference>
<keyword evidence="4" id="KW-1185">Reference proteome</keyword>